<dbReference type="EMBL" id="ML977499">
    <property type="protein sequence ID" value="KAF2133483.1"/>
    <property type="molecule type" value="Genomic_DNA"/>
</dbReference>
<protein>
    <submittedName>
        <fullName evidence="2">Uncharacterized protein</fullName>
    </submittedName>
</protein>
<evidence type="ECO:0000313" key="3">
    <source>
        <dbReference type="Proteomes" id="UP000799771"/>
    </source>
</evidence>
<keyword evidence="3" id="KW-1185">Reference proteome</keyword>
<dbReference type="GeneID" id="54410520"/>
<sequence>MDRQLRTRQAIYNLASHLATISFLHPPAKTRPRDREQNAPKPSQPSNVTAAGRRKKSSIDETTESSTSTVQDATTPHATKAHAPAKHNIGAASSSSVDHPAGAAPASRIEPLLQPGNLDTAALSVAMQRIADLVSAFHAWLESAHKVDTTAQPGSPNKGKEPASELPSTKIQEAYIMQIQLEVQSLAGIFGAKILTFDMRPPEPTGEIAQVVESLDILSTCLRTRADSTQLDLDLKLEQIEHSGLINKSGALYDGIWTKADTAAPAQSNQMQKLSLYNGSRVPTDSLSIPVFEARTDRQQKQWNRGTKREHSTLWVILQNDKGKSLKDTQMALYTTWQLPKKLSSCEPTDGRAAKRCPSVHYTGYFAGTDLVFSCSFGTCPGCDNPAKSLIHMDFELADGHILAQLNPLFRVDTLGYIRLQDSKPITKNKRTIELLSVYRVTVRTYI</sequence>
<accession>A0A6A6AQK3</accession>
<proteinExistence type="predicted"/>
<dbReference type="Proteomes" id="UP000799771">
    <property type="component" value="Unassembled WGS sequence"/>
</dbReference>
<evidence type="ECO:0000313" key="2">
    <source>
        <dbReference type="EMBL" id="KAF2133483.1"/>
    </source>
</evidence>
<feature type="region of interest" description="Disordered" evidence="1">
    <location>
        <begin position="23"/>
        <end position="83"/>
    </location>
</feature>
<dbReference type="RefSeq" id="XP_033527870.1">
    <property type="nucleotide sequence ID" value="XM_033670088.1"/>
</dbReference>
<name>A0A6A6AQK3_9PLEO</name>
<dbReference type="AlphaFoldDB" id="A0A6A6AQK3"/>
<reference evidence="2" key="1">
    <citation type="journal article" date="2020" name="Stud. Mycol.">
        <title>101 Dothideomycetes genomes: a test case for predicting lifestyles and emergence of pathogens.</title>
        <authorList>
            <person name="Haridas S."/>
            <person name="Albert R."/>
            <person name="Binder M."/>
            <person name="Bloem J."/>
            <person name="Labutti K."/>
            <person name="Salamov A."/>
            <person name="Andreopoulos B."/>
            <person name="Baker S."/>
            <person name="Barry K."/>
            <person name="Bills G."/>
            <person name="Bluhm B."/>
            <person name="Cannon C."/>
            <person name="Castanera R."/>
            <person name="Culley D."/>
            <person name="Daum C."/>
            <person name="Ezra D."/>
            <person name="Gonzalez J."/>
            <person name="Henrissat B."/>
            <person name="Kuo A."/>
            <person name="Liang C."/>
            <person name="Lipzen A."/>
            <person name="Lutzoni F."/>
            <person name="Magnuson J."/>
            <person name="Mondo S."/>
            <person name="Nolan M."/>
            <person name="Ohm R."/>
            <person name="Pangilinan J."/>
            <person name="Park H.-J."/>
            <person name="Ramirez L."/>
            <person name="Alfaro M."/>
            <person name="Sun H."/>
            <person name="Tritt A."/>
            <person name="Yoshinaga Y."/>
            <person name="Zwiers L.-H."/>
            <person name="Turgeon B."/>
            <person name="Goodwin S."/>
            <person name="Spatafora J."/>
            <person name="Crous P."/>
            <person name="Grigoriev I."/>
        </authorList>
    </citation>
    <scope>NUCLEOTIDE SEQUENCE</scope>
    <source>
        <strain evidence="2">CBS 119687</strain>
    </source>
</reference>
<feature type="compositionally biased region" description="Low complexity" evidence="1">
    <location>
        <begin position="64"/>
        <end position="78"/>
    </location>
</feature>
<gene>
    <name evidence="2" type="ORF">P153DRAFT_381913</name>
</gene>
<organism evidence="2 3">
    <name type="scientific">Dothidotthia symphoricarpi CBS 119687</name>
    <dbReference type="NCBI Taxonomy" id="1392245"/>
    <lineage>
        <taxon>Eukaryota</taxon>
        <taxon>Fungi</taxon>
        <taxon>Dikarya</taxon>
        <taxon>Ascomycota</taxon>
        <taxon>Pezizomycotina</taxon>
        <taxon>Dothideomycetes</taxon>
        <taxon>Pleosporomycetidae</taxon>
        <taxon>Pleosporales</taxon>
        <taxon>Dothidotthiaceae</taxon>
        <taxon>Dothidotthia</taxon>
    </lineage>
</organism>
<evidence type="ECO:0000256" key="1">
    <source>
        <dbReference type="SAM" id="MobiDB-lite"/>
    </source>
</evidence>
<feature type="compositionally biased region" description="Polar residues" evidence="1">
    <location>
        <begin position="40"/>
        <end position="49"/>
    </location>
</feature>